<gene>
    <name evidence="4" type="ORF">GV828_03400</name>
</gene>
<feature type="coiled-coil region" evidence="1">
    <location>
        <begin position="737"/>
        <end position="786"/>
    </location>
</feature>
<proteinExistence type="predicted"/>
<keyword evidence="4" id="KW-0418">Kinase</keyword>
<dbReference type="SUPFAM" id="SSF63829">
    <property type="entry name" value="Calcium-dependent phosphotriesterase"/>
    <property type="match status" value="1"/>
</dbReference>
<organism evidence="4 5">
    <name type="scientific">Flavobacterium ichthyis</name>
    <dbReference type="NCBI Taxonomy" id="2698827"/>
    <lineage>
        <taxon>Bacteria</taxon>
        <taxon>Pseudomonadati</taxon>
        <taxon>Bacteroidota</taxon>
        <taxon>Flavobacteriia</taxon>
        <taxon>Flavobacteriales</taxon>
        <taxon>Flavobacteriaceae</taxon>
        <taxon>Flavobacterium</taxon>
    </lineage>
</organism>
<reference evidence="5" key="1">
    <citation type="submission" date="2020-01" db="EMBL/GenBank/DDBJ databases">
        <title>Sphingomonas sp. strain CSW-10.</title>
        <authorList>
            <person name="Chen W.-M."/>
        </authorList>
    </citation>
    <scope>NUCLEOTIDE SEQUENCE [LARGE SCALE GENOMIC DNA]</scope>
    <source>
        <strain evidence="5">NST-5</strain>
    </source>
</reference>
<keyword evidence="5" id="KW-1185">Reference proteome</keyword>
<keyword evidence="3" id="KW-0732">Signal</keyword>
<evidence type="ECO:0000256" key="1">
    <source>
        <dbReference type="SAM" id="Coils"/>
    </source>
</evidence>
<keyword evidence="2" id="KW-1133">Transmembrane helix</keyword>
<dbReference type="InterPro" id="IPR016032">
    <property type="entry name" value="Sig_transdc_resp-reg_C-effctor"/>
</dbReference>
<keyword evidence="2" id="KW-0472">Membrane</keyword>
<dbReference type="EMBL" id="JAABLM010000003">
    <property type="protein sequence ID" value="NBL64244.1"/>
    <property type="molecule type" value="Genomic_DNA"/>
</dbReference>
<evidence type="ECO:0000256" key="2">
    <source>
        <dbReference type="SAM" id="Phobius"/>
    </source>
</evidence>
<keyword evidence="1" id="KW-0175">Coiled coil</keyword>
<evidence type="ECO:0000313" key="4">
    <source>
        <dbReference type="EMBL" id="NBL64244.1"/>
    </source>
</evidence>
<keyword evidence="4" id="KW-0808">Transferase</keyword>
<dbReference type="SUPFAM" id="SSF46894">
    <property type="entry name" value="C-terminal effector domain of the bipartite response regulators"/>
    <property type="match status" value="1"/>
</dbReference>
<dbReference type="Gene3D" id="1.10.10.10">
    <property type="entry name" value="Winged helix-like DNA-binding domain superfamily/Winged helix DNA-binding domain"/>
    <property type="match status" value="1"/>
</dbReference>
<accession>A0ABW9Z6G9</accession>
<dbReference type="InterPro" id="IPR015943">
    <property type="entry name" value="WD40/YVTN_repeat-like_dom_sf"/>
</dbReference>
<protein>
    <submittedName>
        <fullName evidence="4">Histidine kinase</fullName>
    </submittedName>
</protein>
<dbReference type="InterPro" id="IPR036388">
    <property type="entry name" value="WH-like_DNA-bd_sf"/>
</dbReference>
<name>A0ABW9Z6G9_9FLAO</name>
<keyword evidence="2" id="KW-0812">Transmembrane</keyword>
<dbReference type="GO" id="GO:0016301">
    <property type="term" value="F:kinase activity"/>
    <property type="evidence" value="ECO:0007669"/>
    <property type="project" value="UniProtKB-KW"/>
</dbReference>
<comment type="caution">
    <text evidence="4">The sequence shown here is derived from an EMBL/GenBank/DDBJ whole genome shotgun (WGS) entry which is preliminary data.</text>
</comment>
<feature type="chain" id="PRO_5045342109" evidence="3">
    <location>
        <begin position="21"/>
        <end position="915"/>
    </location>
</feature>
<sequence length="915" mass="107776">MNFKFFKILLILLFTQHITAQELLPFVENFTKHEYSGDNQVWNVVQGNDNAIYFANNHYFIRYNGVKWERYTLPNKTIIRSIYSHGDKIYCGSYKEFGFWQRKNGVMQYQSLTENNELLRNSPDNEEIWKIFKSKDKLYFQTFNELFILNANQKLEKIKFPHQISYCYEIDDTIYVATVKHGVYVFENKTFIKKENWKILENNVIHNMEKFNGKLHIFTKHNGIFVEENDKLVPWNHALNNVFKEKVIITAKIIDDDKMAVGTSLQGLFLVDLKSGKYQNLNRQNTLKNNCILTITTDKEGDLWLGLDNGISHVEINSPVEIFTDNSGILGSVYSLATLQKGYLFVTNHGIFTCKNKDLEVIPNSQGQVWDIFKKDNDFIIGHNDGTYYYDGVLKRVNPVNGGWKLLESKFEKVYFQGNYSGIVVYENPNDLSQYKNLAKITKPIRNLAQNKPGELWAADSYRSLYRIIYNKNFEVEKVENVSQSNGIINDFAVKLFSYKNEILFLIDNNWYTYNSISGKLVKSDAFNKDFKNVTEVIEIDQDNFMVLRDDMLYTVHQKNNKFVWNLIPEKYYRGRIILENIKVFKDQNQFLINLDDGFFSITSQKTKVSNQKFITEGYFQGELIVEGNKIANGQPVEINIISEYLGFNRPEIFYRLDQEEKFIPLKNGTLVLNNLTSGSHIVNFYVNNGTSFTKIADYQFDVRWPWYYSFWMILVYIFVIAAALFLYYRWNQVRYSEKLKLREEELKHQQEILELELKAENNRKLQEYEKHILEIEVQNKAYEVAGKSLSIAKQSEMIDSIQQILESENESRKIKEKIRKSIKVNALNKNEWESFQQNLMQSNEEFVQKLTTQFPNLTSKDIKLCIYLKMNLSSKEIAPLMNITFRGVELHRYRLRKKLNLAQDESLNNFMMKI</sequence>
<feature type="signal peptide" evidence="3">
    <location>
        <begin position="1"/>
        <end position="20"/>
    </location>
</feature>
<evidence type="ECO:0000256" key="3">
    <source>
        <dbReference type="SAM" id="SignalP"/>
    </source>
</evidence>
<feature type="transmembrane region" description="Helical" evidence="2">
    <location>
        <begin position="707"/>
        <end position="729"/>
    </location>
</feature>
<dbReference type="Gene3D" id="2.130.10.10">
    <property type="entry name" value="YVTN repeat-like/Quinoprotein amine dehydrogenase"/>
    <property type="match status" value="2"/>
</dbReference>
<evidence type="ECO:0000313" key="5">
    <source>
        <dbReference type="Proteomes" id="UP000798602"/>
    </source>
</evidence>
<dbReference type="RefSeq" id="WP_166536072.1">
    <property type="nucleotide sequence ID" value="NZ_JAABLM010000003.1"/>
</dbReference>
<dbReference type="Proteomes" id="UP000798602">
    <property type="component" value="Unassembled WGS sequence"/>
</dbReference>